<reference evidence="4 5" key="1">
    <citation type="submission" date="2019-02" db="EMBL/GenBank/DDBJ databases">
        <title>Deep-cultivation of Planctomycetes and their phenomic and genomic characterization uncovers novel biology.</title>
        <authorList>
            <person name="Wiegand S."/>
            <person name="Jogler M."/>
            <person name="Boedeker C."/>
            <person name="Pinto D."/>
            <person name="Vollmers J."/>
            <person name="Rivas-Marin E."/>
            <person name="Kohn T."/>
            <person name="Peeters S.H."/>
            <person name="Heuer A."/>
            <person name="Rast P."/>
            <person name="Oberbeckmann S."/>
            <person name="Bunk B."/>
            <person name="Jeske O."/>
            <person name="Meyerdierks A."/>
            <person name="Storesund J.E."/>
            <person name="Kallscheuer N."/>
            <person name="Luecker S."/>
            <person name="Lage O.M."/>
            <person name="Pohl T."/>
            <person name="Merkel B.J."/>
            <person name="Hornburger P."/>
            <person name="Mueller R.-W."/>
            <person name="Bruemmer F."/>
            <person name="Labrenz M."/>
            <person name="Spormann A.M."/>
            <person name="Op den Camp H."/>
            <person name="Overmann J."/>
            <person name="Amann R."/>
            <person name="Jetten M.S.M."/>
            <person name="Mascher T."/>
            <person name="Medema M.H."/>
            <person name="Devos D.P."/>
            <person name="Kaster A.-K."/>
            <person name="Ovreas L."/>
            <person name="Rohde M."/>
            <person name="Galperin M.Y."/>
            <person name="Jogler C."/>
        </authorList>
    </citation>
    <scope>NUCLEOTIDE SEQUENCE [LARGE SCALE GENOMIC DNA]</scope>
    <source>
        <strain evidence="4 5">FF011L</strain>
    </source>
</reference>
<accession>A0A517MHR3</accession>
<keyword evidence="1" id="KW-0479">Metal-binding</keyword>
<dbReference type="GO" id="GO:0046514">
    <property type="term" value="P:ceramide catabolic process"/>
    <property type="evidence" value="ECO:0007669"/>
    <property type="project" value="InterPro"/>
</dbReference>
<dbReference type="PROSITE" id="PS51257">
    <property type="entry name" value="PROKAR_LIPOPROTEIN"/>
    <property type="match status" value="1"/>
</dbReference>
<organism evidence="4 5">
    <name type="scientific">Roseimaritima multifibrata</name>
    <dbReference type="NCBI Taxonomy" id="1930274"/>
    <lineage>
        <taxon>Bacteria</taxon>
        <taxon>Pseudomonadati</taxon>
        <taxon>Planctomycetota</taxon>
        <taxon>Planctomycetia</taxon>
        <taxon>Pirellulales</taxon>
        <taxon>Pirellulaceae</taxon>
        <taxon>Roseimaritima</taxon>
    </lineage>
</organism>
<dbReference type="InterPro" id="IPR006823">
    <property type="entry name" value="Ceramidase_alk"/>
</dbReference>
<evidence type="ECO:0000256" key="1">
    <source>
        <dbReference type="PIRSR" id="PIRSR606823-2"/>
    </source>
</evidence>
<dbReference type="GO" id="GO:0046872">
    <property type="term" value="F:metal ion binding"/>
    <property type="evidence" value="ECO:0007669"/>
    <property type="project" value="UniProtKB-KW"/>
</dbReference>
<evidence type="ECO:0000313" key="4">
    <source>
        <dbReference type="EMBL" id="QDS94419.1"/>
    </source>
</evidence>
<dbReference type="EMBL" id="CP036262">
    <property type="protein sequence ID" value="QDS94419.1"/>
    <property type="molecule type" value="Genomic_DNA"/>
</dbReference>
<gene>
    <name evidence="4" type="ORF">FF011L_31980</name>
</gene>
<dbReference type="GO" id="GO:0046512">
    <property type="term" value="P:sphingosine biosynthetic process"/>
    <property type="evidence" value="ECO:0007669"/>
    <property type="project" value="TreeGrafter"/>
</dbReference>
<dbReference type="RefSeq" id="WP_145352455.1">
    <property type="nucleotide sequence ID" value="NZ_CP036262.1"/>
</dbReference>
<dbReference type="GO" id="GO:0042759">
    <property type="term" value="P:long-chain fatty acid biosynthetic process"/>
    <property type="evidence" value="ECO:0007669"/>
    <property type="project" value="TreeGrafter"/>
</dbReference>
<dbReference type="KEGG" id="rml:FF011L_31980"/>
<evidence type="ECO:0000313" key="5">
    <source>
        <dbReference type="Proteomes" id="UP000320672"/>
    </source>
</evidence>
<protein>
    <recommendedName>
        <fullName evidence="2">Neutral ceramidase</fullName>
        <ecNumber evidence="2">3.5.1.23</ecNumber>
    </recommendedName>
</protein>
<comment type="cofactor">
    <cofactor evidence="1">
        <name>Zn(2+)</name>
        <dbReference type="ChEBI" id="CHEBI:29105"/>
    </cofactor>
    <text evidence="1">Binds 1 zinc ion per subunit.</text>
</comment>
<dbReference type="GO" id="GO:0016020">
    <property type="term" value="C:membrane"/>
    <property type="evidence" value="ECO:0007669"/>
    <property type="project" value="GOC"/>
</dbReference>
<evidence type="ECO:0000259" key="3">
    <source>
        <dbReference type="Pfam" id="PF04734"/>
    </source>
</evidence>
<keyword evidence="2 4" id="KW-0378">Hydrolase</keyword>
<dbReference type="InterPro" id="IPR031329">
    <property type="entry name" value="NEUT/ALK_ceramidase_N"/>
</dbReference>
<comment type="similarity">
    <text evidence="2">Belongs to the neutral ceramidase family.</text>
</comment>
<proteinExistence type="inferred from homology"/>
<dbReference type="PANTHER" id="PTHR12670">
    <property type="entry name" value="CERAMIDASE"/>
    <property type="match status" value="1"/>
</dbReference>
<dbReference type="OrthoDB" id="337762at2"/>
<feature type="binding site" evidence="1">
    <location>
        <position position="135"/>
    </location>
    <ligand>
        <name>Zn(2+)</name>
        <dbReference type="ChEBI" id="CHEBI:29105"/>
    </ligand>
</feature>
<dbReference type="Proteomes" id="UP000320672">
    <property type="component" value="Chromosome"/>
</dbReference>
<keyword evidence="2" id="KW-0746">Sphingolipid metabolism</keyword>
<keyword evidence="2" id="KW-0443">Lipid metabolism</keyword>
<keyword evidence="5" id="KW-1185">Reference proteome</keyword>
<dbReference type="Pfam" id="PF04734">
    <property type="entry name" value="Ceramidase_alk"/>
    <property type="match status" value="1"/>
</dbReference>
<dbReference type="GO" id="GO:0005576">
    <property type="term" value="C:extracellular region"/>
    <property type="evidence" value="ECO:0007669"/>
    <property type="project" value="TreeGrafter"/>
</dbReference>
<dbReference type="EC" id="3.5.1.23" evidence="2"/>
<dbReference type="GO" id="GO:0017040">
    <property type="term" value="F:N-acylsphingosine amidohydrolase activity"/>
    <property type="evidence" value="ECO:0007669"/>
    <property type="project" value="UniProtKB-UniRule"/>
</dbReference>
<dbReference type="AlphaFoldDB" id="A0A517MHR3"/>
<name>A0A517MHR3_9BACT</name>
<keyword evidence="1" id="KW-0862">Zinc</keyword>
<feature type="binding site" evidence="1">
    <location>
        <position position="240"/>
    </location>
    <ligand>
        <name>Zn(2+)</name>
        <dbReference type="ChEBI" id="CHEBI:29105"/>
    </ligand>
</feature>
<sequence>MRPLPKTTTGNSLSRRQILSSGCAAIAATACIPHLASGGSNKESLAVGQAVVDTTPPLGIELAGFHKAVGNERRITGIRQKSTAKAIVIRVKGQTIAIVSLDILTVSAAFTAEVQQQVAEKTGIPALNVRVCATHTHSMPTFTFLRQWGALPKEYQQQTLQAVVKAVQQAQQDLTDAELYVGKSAVVGGNFNRTTSTWKTEKQFDKQSTDAERWLDTNLHLLRFERTGKEDVLWYHFSSHPVCFRDTQSGPDWVGLVAEKVHAKTGVTPGFMQGHAGDVNPGDGHIWIGEAEPTATAIAKGFDAALNSCKPVSVDEIQVVNDSFSIPLDMELLKEQLDAYRSAPEKCNSGEWVDAGFAKAWFDAASTWNLEQSVHKTPMSAIRLGDLALLFHSSELYSFYGLQLQNRSPFETTIAVGYADDSVGYLADPVAYKTKEYAAVTVPRILNLPPFTPNAAAALSDLGHQLLKKLT</sequence>
<dbReference type="PANTHER" id="PTHR12670:SF1">
    <property type="entry name" value="NEUTRAL CERAMIDASE"/>
    <property type="match status" value="1"/>
</dbReference>
<evidence type="ECO:0000256" key="2">
    <source>
        <dbReference type="RuleBase" id="RU366019"/>
    </source>
</evidence>
<feature type="domain" description="Neutral/alkaline non-lysosomal ceramidase N-terminal" evidence="3">
    <location>
        <begin position="47"/>
        <end position="248"/>
    </location>
</feature>
<comment type="catalytic activity">
    <reaction evidence="2">
        <text>an N-acylsphing-4-enine + H2O = sphing-4-enine + a fatty acid</text>
        <dbReference type="Rhea" id="RHEA:20856"/>
        <dbReference type="ChEBI" id="CHEBI:15377"/>
        <dbReference type="ChEBI" id="CHEBI:28868"/>
        <dbReference type="ChEBI" id="CHEBI:52639"/>
        <dbReference type="ChEBI" id="CHEBI:57756"/>
        <dbReference type="EC" id="3.5.1.23"/>
    </reaction>
</comment>